<proteinExistence type="predicted"/>
<accession>A0AAU9QHY6</accession>
<organism evidence="2 3">
    <name type="scientific">Vibrio jasicida</name>
    <dbReference type="NCBI Taxonomy" id="766224"/>
    <lineage>
        <taxon>Bacteria</taxon>
        <taxon>Pseudomonadati</taxon>
        <taxon>Pseudomonadota</taxon>
        <taxon>Gammaproteobacteria</taxon>
        <taxon>Vibrionales</taxon>
        <taxon>Vibrionaceae</taxon>
        <taxon>Vibrio</taxon>
    </lineage>
</organism>
<evidence type="ECO:0000313" key="2">
    <source>
        <dbReference type="EMBL" id="CAH1578437.1"/>
    </source>
</evidence>
<protein>
    <recommendedName>
        <fullName evidence="4">DUF3899 domain-containing protein</fullName>
    </recommendedName>
</protein>
<keyword evidence="1" id="KW-0472">Membrane</keyword>
<evidence type="ECO:0000256" key="1">
    <source>
        <dbReference type="SAM" id="Phobius"/>
    </source>
</evidence>
<feature type="transmembrane region" description="Helical" evidence="1">
    <location>
        <begin position="91"/>
        <end position="111"/>
    </location>
</feature>
<feature type="transmembrane region" description="Helical" evidence="1">
    <location>
        <begin position="37"/>
        <end position="53"/>
    </location>
</feature>
<feature type="transmembrane region" description="Helical" evidence="1">
    <location>
        <begin position="7"/>
        <end position="25"/>
    </location>
</feature>
<evidence type="ECO:0008006" key="4">
    <source>
        <dbReference type="Google" id="ProtNLM"/>
    </source>
</evidence>
<dbReference type="Proteomes" id="UP001295462">
    <property type="component" value="Unassembled WGS sequence"/>
</dbReference>
<sequence length="112" mass="12915">MLRLLQIVVLINAVAAVIVFGLSHFVPQFQSTQLSDFLFFVLVVIWVLAKLTWEGGMYSRHSLLDDEFTDKVHSMVDRQHFETDTSKNYQLGFIFFIAGLPSLFVNLAMMIW</sequence>
<reference evidence="2" key="1">
    <citation type="submission" date="2022-01" db="EMBL/GenBank/DDBJ databases">
        <authorList>
            <person name="Lagorce A."/>
        </authorList>
    </citation>
    <scope>NUCLEOTIDE SEQUENCE</scope>
    <source>
        <strain evidence="2">Th15_F1_A12</strain>
    </source>
</reference>
<keyword evidence="1" id="KW-1133">Transmembrane helix</keyword>
<comment type="caution">
    <text evidence="2">The sequence shown here is derived from an EMBL/GenBank/DDBJ whole genome shotgun (WGS) entry which is preliminary data.</text>
</comment>
<dbReference type="AlphaFoldDB" id="A0AAU9QHY6"/>
<gene>
    <name evidence="2" type="ORF">THF1A12_150084</name>
</gene>
<dbReference type="GeneID" id="48232706"/>
<dbReference type="RefSeq" id="WP_038873136.1">
    <property type="nucleotide sequence ID" value="NZ_BBLA01000085.1"/>
</dbReference>
<evidence type="ECO:0000313" key="3">
    <source>
        <dbReference type="Proteomes" id="UP001295462"/>
    </source>
</evidence>
<name>A0AAU9QHY6_9VIBR</name>
<dbReference type="EMBL" id="CAKMUD010000057">
    <property type="protein sequence ID" value="CAH1578437.1"/>
    <property type="molecule type" value="Genomic_DNA"/>
</dbReference>
<keyword evidence="1" id="KW-0812">Transmembrane</keyword>